<reference evidence="2 3" key="1">
    <citation type="submission" date="2018-02" db="EMBL/GenBank/DDBJ databases">
        <title>Draft genome of wild Prunus yedoensis var. nudiflora.</title>
        <authorList>
            <person name="Baek S."/>
            <person name="Kim J.-H."/>
            <person name="Choi K."/>
            <person name="Kim G.-B."/>
            <person name="Cho A."/>
            <person name="Jang H."/>
            <person name="Shin C.-H."/>
            <person name="Yu H.-J."/>
            <person name="Mun J.-H."/>
        </authorList>
    </citation>
    <scope>NUCLEOTIDE SEQUENCE [LARGE SCALE GENOMIC DNA]</scope>
    <source>
        <strain evidence="3">cv. Jeju island</strain>
        <tissue evidence="2">Leaf</tissue>
    </source>
</reference>
<sequence length="70" mass="8021">MALRLLLVMAVLLFCLATQVSSDSNIQDHETQVALKAKRVHKGMRYLLREVQVCSSGYLRQPRGLWKVLH</sequence>
<feature type="signal peptide" evidence="1">
    <location>
        <begin position="1"/>
        <end position="22"/>
    </location>
</feature>
<gene>
    <name evidence="2" type="ORF">Pyn_26501</name>
</gene>
<keyword evidence="3" id="KW-1185">Reference proteome</keyword>
<protein>
    <submittedName>
        <fullName evidence="2">Gibberellin-regulated protein 11-like</fullName>
    </submittedName>
</protein>
<proteinExistence type="predicted"/>
<dbReference type="AlphaFoldDB" id="A0A314YXA8"/>
<evidence type="ECO:0000313" key="3">
    <source>
        <dbReference type="Proteomes" id="UP000250321"/>
    </source>
</evidence>
<keyword evidence="1" id="KW-0732">Signal</keyword>
<organism evidence="2 3">
    <name type="scientific">Prunus yedoensis var. nudiflora</name>
    <dbReference type="NCBI Taxonomy" id="2094558"/>
    <lineage>
        <taxon>Eukaryota</taxon>
        <taxon>Viridiplantae</taxon>
        <taxon>Streptophyta</taxon>
        <taxon>Embryophyta</taxon>
        <taxon>Tracheophyta</taxon>
        <taxon>Spermatophyta</taxon>
        <taxon>Magnoliopsida</taxon>
        <taxon>eudicotyledons</taxon>
        <taxon>Gunneridae</taxon>
        <taxon>Pentapetalae</taxon>
        <taxon>rosids</taxon>
        <taxon>fabids</taxon>
        <taxon>Rosales</taxon>
        <taxon>Rosaceae</taxon>
        <taxon>Amygdaloideae</taxon>
        <taxon>Amygdaleae</taxon>
        <taxon>Prunus</taxon>
    </lineage>
</organism>
<dbReference type="Proteomes" id="UP000250321">
    <property type="component" value="Unassembled WGS sequence"/>
</dbReference>
<accession>A0A314YXA8</accession>
<name>A0A314YXA8_PRUYE</name>
<comment type="caution">
    <text evidence="2">The sequence shown here is derived from an EMBL/GenBank/DDBJ whole genome shotgun (WGS) entry which is preliminary data.</text>
</comment>
<evidence type="ECO:0000313" key="2">
    <source>
        <dbReference type="EMBL" id="PQQ09488.1"/>
    </source>
</evidence>
<evidence type="ECO:0000256" key="1">
    <source>
        <dbReference type="SAM" id="SignalP"/>
    </source>
</evidence>
<feature type="chain" id="PRO_5016262313" evidence="1">
    <location>
        <begin position="23"/>
        <end position="70"/>
    </location>
</feature>
<dbReference type="EMBL" id="PJQY01000617">
    <property type="protein sequence ID" value="PQQ09488.1"/>
    <property type="molecule type" value="Genomic_DNA"/>
</dbReference>